<proteinExistence type="inferred from homology"/>
<dbReference type="SMART" id="SM00845">
    <property type="entry name" value="GatB_Yqey"/>
    <property type="match status" value="1"/>
</dbReference>
<evidence type="ECO:0000256" key="5">
    <source>
        <dbReference type="ARBA" id="ARBA00022840"/>
    </source>
</evidence>
<dbReference type="NCBIfam" id="NF004012">
    <property type="entry name" value="PRK05477.1-2"/>
    <property type="match status" value="1"/>
</dbReference>
<dbReference type="GO" id="GO:0005524">
    <property type="term" value="F:ATP binding"/>
    <property type="evidence" value="ECO:0007669"/>
    <property type="project" value="UniProtKB-KW"/>
</dbReference>
<dbReference type="InterPro" id="IPR004413">
    <property type="entry name" value="GatB"/>
</dbReference>
<comment type="similarity">
    <text evidence="1 10">Belongs to the GatB/GatE family. GatB subfamily.</text>
</comment>
<dbReference type="Pfam" id="PF02637">
    <property type="entry name" value="GatB_Yqey"/>
    <property type="match status" value="1"/>
</dbReference>
<name>A0A9D1YN05_9FIRM</name>
<dbReference type="PANTHER" id="PTHR11659">
    <property type="entry name" value="GLUTAMYL-TRNA GLN AMIDOTRANSFERASE SUBUNIT B MITOCHONDRIAL AND PROKARYOTIC PET112-RELATED"/>
    <property type="match status" value="1"/>
</dbReference>
<dbReference type="Pfam" id="PF02934">
    <property type="entry name" value="GatB_N"/>
    <property type="match status" value="1"/>
</dbReference>
<gene>
    <name evidence="10 12" type="primary">gatB</name>
    <name evidence="12" type="ORF">H9831_01550</name>
</gene>
<comment type="catalytic activity">
    <reaction evidence="9 10">
        <text>L-glutamyl-tRNA(Gln) + L-glutamine + ATP + H2O = L-glutaminyl-tRNA(Gln) + L-glutamate + ADP + phosphate + H(+)</text>
        <dbReference type="Rhea" id="RHEA:17521"/>
        <dbReference type="Rhea" id="RHEA-COMP:9681"/>
        <dbReference type="Rhea" id="RHEA-COMP:9684"/>
        <dbReference type="ChEBI" id="CHEBI:15377"/>
        <dbReference type="ChEBI" id="CHEBI:15378"/>
        <dbReference type="ChEBI" id="CHEBI:29985"/>
        <dbReference type="ChEBI" id="CHEBI:30616"/>
        <dbReference type="ChEBI" id="CHEBI:43474"/>
        <dbReference type="ChEBI" id="CHEBI:58359"/>
        <dbReference type="ChEBI" id="CHEBI:78520"/>
        <dbReference type="ChEBI" id="CHEBI:78521"/>
        <dbReference type="ChEBI" id="CHEBI:456216"/>
    </reaction>
</comment>
<accession>A0A9D1YN05</accession>
<dbReference type="NCBIfam" id="TIGR00133">
    <property type="entry name" value="gatB"/>
    <property type="match status" value="1"/>
</dbReference>
<dbReference type="SUPFAM" id="SSF55931">
    <property type="entry name" value="Glutamine synthetase/guanido kinase"/>
    <property type="match status" value="1"/>
</dbReference>
<dbReference type="Proteomes" id="UP000824007">
    <property type="component" value="Unassembled WGS sequence"/>
</dbReference>
<evidence type="ECO:0000256" key="2">
    <source>
        <dbReference type="ARBA" id="ARBA00011123"/>
    </source>
</evidence>
<evidence type="ECO:0000313" key="13">
    <source>
        <dbReference type="Proteomes" id="UP000824007"/>
    </source>
</evidence>
<keyword evidence="5 10" id="KW-0067">ATP-binding</keyword>
<dbReference type="InterPro" id="IPR014746">
    <property type="entry name" value="Gln_synth/guanido_kin_cat_dom"/>
</dbReference>
<dbReference type="NCBIfam" id="NF004014">
    <property type="entry name" value="PRK05477.1-4"/>
    <property type="match status" value="1"/>
</dbReference>
<keyword evidence="3 10" id="KW-0436">Ligase</keyword>
<dbReference type="InterPro" id="IPR017958">
    <property type="entry name" value="Gln-tRNA_amidoTrfase_suB_CS"/>
</dbReference>
<evidence type="ECO:0000259" key="11">
    <source>
        <dbReference type="SMART" id="SM00845"/>
    </source>
</evidence>
<evidence type="ECO:0000313" key="12">
    <source>
        <dbReference type="EMBL" id="HIY59359.1"/>
    </source>
</evidence>
<dbReference type="EC" id="6.3.5.-" evidence="10"/>
<keyword evidence="6 10" id="KW-0648">Protein biosynthesis</keyword>
<evidence type="ECO:0000256" key="9">
    <source>
        <dbReference type="ARBA" id="ARBA00047913"/>
    </source>
</evidence>
<dbReference type="InterPro" id="IPR018027">
    <property type="entry name" value="Asn/Gln_amidotransferase"/>
</dbReference>
<reference evidence="12" key="2">
    <citation type="submission" date="2021-04" db="EMBL/GenBank/DDBJ databases">
        <authorList>
            <person name="Gilroy R."/>
        </authorList>
    </citation>
    <scope>NUCLEOTIDE SEQUENCE</scope>
    <source>
        <strain evidence="12">ChiSxjej3B15-24422</strain>
    </source>
</reference>
<reference evidence="12" key="1">
    <citation type="journal article" date="2021" name="PeerJ">
        <title>Extensive microbial diversity within the chicken gut microbiome revealed by metagenomics and culture.</title>
        <authorList>
            <person name="Gilroy R."/>
            <person name="Ravi A."/>
            <person name="Getino M."/>
            <person name="Pursley I."/>
            <person name="Horton D.L."/>
            <person name="Alikhan N.F."/>
            <person name="Baker D."/>
            <person name="Gharbi K."/>
            <person name="Hall N."/>
            <person name="Watson M."/>
            <person name="Adriaenssens E.M."/>
            <person name="Foster-Nyarko E."/>
            <person name="Jarju S."/>
            <person name="Secka A."/>
            <person name="Antonio M."/>
            <person name="Oren A."/>
            <person name="Chaudhuri R.R."/>
            <person name="La Ragione R."/>
            <person name="Hildebrand F."/>
            <person name="Pallen M.J."/>
        </authorList>
    </citation>
    <scope>NUCLEOTIDE SEQUENCE</scope>
    <source>
        <strain evidence="12">ChiSxjej3B15-24422</strain>
    </source>
</reference>
<keyword evidence="4 10" id="KW-0547">Nucleotide-binding</keyword>
<dbReference type="GO" id="GO:0006412">
    <property type="term" value="P:translation"/>
    <property type="evidence" value="ECO:0007669"/>
    <property type="project" value="UniProtKB-UniRule"/>
</dbReference>
<evidence type="ECO:0000256" key="7">
    <source>
        <dbReference type="ARBA" id="ARBA00024799"/>
    </source>
</evidence>
<dbReference type="InterPro" id="IPR042114">
    <property type="entry name" value="GatB_C_1"/>
</dbReference>
<comment type="subunit">
    <text evidence="2 10">Heterotrimer of A, B and C subunits.</text>
</comment>
<comment type="function">
    <text evidence="7 10">Allows the formation of correctly charged Asn-tRNA(Asn) or Gln-tRNA(Gln) through the transamidation of misacylated Asp-tRNA(Asn) or Glu-tRNA(Gln) in organisms which lack either or both of asparaginyl-tRNA or glutaminyl-tRNA synthetases. The reaction takes place in the presence of glutamine and ATP through an activated phospho-Asp-tRNA(Asn) or phospho-Glu-tRNA(Gln).</text>
</comment>
<dbReference type="InterPro" id="IPR003789">
    <property type="entry name" value="Asn/Gln_tRNA_amidoTrase-B-like"/>
</dbReference>
<dbReference type="FunFam" id="1.10.10.410:FF:000001">
    <property type="entry name" value="Aspartyl/glutamyl-tRNA(Asn/Gln) amidotransferase subunit B"/>
    <property type="match status" value="1"/>
</dbReference>
<dbReference type="PANTHER" id="PTHR11659:SF0">
    <property type="entry name" value="GLUTAMYL-TRNA(GLN) AMIDOTRANSFERASE SUBUNIT B, MITOCHONDRIAL"/>
    <property type="match status" value="1"/>
</dbReference>
<evidence type="ECO:0000256" key="8">
    <source>
        <dbReference type="ARBA" id="ARBA00047380"/>
    </source>
</evidence>
<evidence type="ECO:0000256" key="10">
    <source>
        <dbReference type="HAMAP-Rule" id="MF_00121"/>
    </source>
</evidence>
<dbReference type="InterPro" id="IPR023168">
    <property type="entry name" value="GatB_Yqey_C_2"/>
</dbReference>
<evidence type="ECO:0000256" key="4">
    <source>
        <dbReference type="ARBA" id="ARBA00022741"/>
    </source>
</evidence>
<comment type="catalytic activity">
    <reaction evidence="8 10">
        <text>L-aspartyl-tRNA(Asn) + L-glutamine + ATP + H2O = L-asparaginyl-tRNA(Asn) + L-glutamate + ADP + phosphate + 2 H(+)</text>
        <dbReference type="Rhea" id="RHEA:14513"/>
        <dbReference type="Rhea" id="RHEA-COMP:9674"/>
        <dbReference type="Rhea" id="RHEA-COMP:9677"/>
        <dbReference type="ChEBI" id="CHEBI:15377"/>
        <dbReference type="ChEBI" id="CHEBI:15378"/>
        <dbReference type="ChEBI" id="CHEBI:29985"/>
        <dbReference type="ChEBI" id="CHEBI:30616"/>
        <dbReference type="ChEBI" id="CHEBI:43474"/>
        <dbReference type="ChEBI" id="CHEBI:58359"/>
        <dbReference type="ChEBI" id="CHEBI:78515"/>
        <dbReference type="ChEBI" id="CHEBI:78516"/>
        <dbReference type="ChEBI" id="CHEBI:456216"/>
    </reaction>
</comment>
<dbReference type="SUPFAM" id="SSF89095">
    <property type="entry name" value="GatB/YqeY motif"/>
    <property type="match status" value="1"/>
</dbReference>
<sequence length="480" mass="54484">MTKQYETVIGLEVHVELATKTKIFCGCSTAFGAAPNTHICPVCTGMPGSLPVLNRQVVEYAAAVGLATDCEIARLCRFDRKNYFYPDNPQNYQISQLYLPICRNGRVEIETAAGKKYVRIHEIHMEEDAGKLVHDEWEDISLVDYNRSGVPLIEIVSEPDMRSADEVIAYLEKLRLLIRYLGASDCKLQEGSMRADVNLSVREAGSTALGTRTEMKNLNSFKAIARAIEGERERQIELLSEGKPVIQETRRWDDNKEASRAMRSKEDAKDYRYFPDPDLPPVFISEEWLKRIRDGLPEFRTEKMERYRREYGIPEYDISILTQSRTMAELFERASALCGQPKKVSNWLMGETMRLLKENGEEPEDLRFSPEHLAELIGMTDRREINGSAAKKIFEAMYDRDADPQTFAEEMGMKTVNDDDALRTAAERALAENPKSVEDYLGGKEKAFGFLMGQTMRAMKGKADPAAASRILKELLEQKG</sequence>
<dbReference type="EMBL" id="DXDD01000019">
    <property type="protein sequence ID" value="HIY59359.1"/>
    <property type="molecule type" value="Genomic_DNA"/>
</dbReference>
<dbReference type="GO" id="GO:0070681">
    <property type="term" value="P:glutaminyl-tRNAGln biosynthesis via transamidation"/>
    <property type="evidence" value="ECO:0007669"/>
    <property type="project" value="TreeGrafter"/>
</dbReference>
<dbReference type="PROSITE" id="PS01234">
    <property type="entry name" value="GATB"/>
    <property type="match status" value="1"/>
</dbReference>
<dbReference type="GO" id="GO:0050567">
    <property type="term" value="F:glutaminyl-tRNA synthase (glutamine-hydrolyzing) activity"/>
    <property type="evidence" value="ECO:0007669"/>
    <property type="project" value="UniProtKB-UniRule"/>
</dbReference>
<protein>
    <recommendedName>
        <fullName evidence="10">Aspartyl/glutamyl-tRNA(Asn/Gln) amidotransferase subunit B</fullName>
        <shortName evidence="10">Asp/Glu-ADT subunit B</shortName>
        <ecNumber evidence="10">6.3.5.-</ecNumber>
    </recommendedName>
</protein>
<dbReference type="InterPro" id="IPR017959">
    <property type="entry name" value="Asn/Gln-tRNA_amidoTrfase_suB/E"/>
</dbReference>
<dbReference type="InterPro" id="IPR006075">
    <property type="entry name" value="Asn/Gln-tRNA_Trfase_suB/E_cat"/>
</dbReference>
<evidence type="ECO:0000256" key="1">
    <source>
        <dbReference type="ARBA" id="ARBA00005306"/>
    </source>
</evidence>
<evidence type="ECO:0000256" key="3">
    <source>
        <dbReference type="ARBA" id="ARBA00022598"/>
    </source>
</evidence>
<dbReference type="HAMAP" id="MF_00121">
    <property type="entry name" value="GatB"/>
    <property type="match status" value="1"/>
</dbReference>
<evidence type="ECO:0000256" key="6">
    <source>
        <dbReference type="ARBA" id="ARBA00022917"/>
    </source>
</evidence>
<feature type="domain" description="Asn/Gln amidotransferase" evidence="11">
    <location>
        <begin position="329"/>
        <end position="476"/>
    </location>
</feature>
<dbReference type="Gene3D" id="1.10.10.410">
    <property type="match status" value="1"/>
</dbReference>
<dbReference type="Gene3D" id="1.10.150.380">
    <property type="entry name" value="GatB domain, N-terminal subdomain"/>
    <property type="match status" value="1"/>
</dbReference>
<dbReference type="AlphaFoldDB" id="A0A9D1YN05"/>
<organism evidence="12 13">
    <name type="scientific">Candidatus Eisenbergiella pullistercoris</name>
    <dbReference type="NCBI Taxonomy" id="2838555"/>
    <lineage>
        <taxon>Bacteria</taxon>
        <taxon>Bacillati</taxon>
        <taxon>Bacillota</taxon>
        <taxon>Clostridia</taxon>
        <taxon>Lachnospirales</taxon>
        <taxon>Lachnospiraceae</taxon>
        <taxon>Eisenbergiella</taxon>
    </lineage>
</organism>
<comment type="caution">
    <text evidence="12">The sequence shown here is derived from an EMBL/GenBank/DDBJ whole genome shotgun (WGS) entry which is preliminary data.</text>
</comment>